<name>A0A1I8F9W4_9PLAT</name>
<keyword evidence="2" id="KW-0472">Membrane</keyword>
<protein>
    <submittedName>
        <fullName evidence="4">Transmembrane protein</fullName>
    </submittedName>
</protein>
<evidence type="ECO:0000313" key="4">
    <source>
        <dbReference type="WBParaSite" id="maker-unitig_26218-snap-gene-0.1-mRNA-1"/>
    </source>
</evidence>
<dbReference type="AlphaFoldDB" id="A0A1I8F9W4"/>
<dbReference type="Proteomes" id="UP000095280">
    <property type="component" value="Unplaced"/>
</dbReference>
<sequence>KFIRETTRENSPTQTAHGVADQPALEVENLLAEPRASMQTQRSVERAKSRRTVHDDRRCEALGRPQSRAVTWRQSGLGSQRRQSDTPSARSEQLENSRLDDKVDTEDVSQNAELKISRPLCASWSIMYCLFLVVIWHS</sequence>
<feature type="region of interest" description="Disordered" evidence="1">
    <location>
        <begin position="1"/>
        <end position="110"/>
    </location>
</feature>
<evidence type="ECO:0000256" key="1">
    <source>
        <dbReference type="SAM" id="MobiDB-lite"/>
    </source>
</evidence>
<feature type="transmembrane region" description="Helical" evidence="2">
    <location>
        <begin position="120"/>
        <end position="137"/>
    </location>
</feature>
<keyword evidence="3" id="KW-1185">Reference proteome</keyword>
<dbReference type="WBParaSite" id="maker-unitig_26218-snap-gene-0.1-mRNA-1">
    <property type="protein sequence ID" value="maker-unitig_26218-snap-gene-0.1-mRNA-1"/>
    <property type="gene ID" value="maker-unitig_26218-snap-gene-0.1"/>
</dbReference>
<feature type="compositionally biased region" description="Basic and acidic residues" evidence="1">
    <location>
        <begin position="92"/>
        <end position="102"/>
    </location>
</feature>
<organism evidence="3 4">
    <name type="scientific">Macrostomum lignano</name>
    <dbReference type="NCBI Taxonomy" id="282301"/>
    <lineage>
        <taxon>Eukaryota</taxon>
        <taxon>Metazoa</taxon>
        <taxon>Spiralia</taxon>
        <taxon>Lophotrochozoa</taxon>
        <taxon>Platyhelminthes</taxon>
        <taxon>Rhabditophora</taxon>
        <taxon>Macrostomorpha</taxon>
        <taxon>Macrostomida</taxon>
        <taxon>Macrostomidae</taxon>
        <taxon>Macrostomum</taxon>
    </lineage>
</organism>
<reference evidence="4" key="1">
    <citation type="submission" date="2016-11" db="UniProtKB">
        <authorList>
            <consortium name="WormBaseParasite"/>
        </authorList>
    </citation>
    <scope>IDENTIFICATION</scope>
</reference>
<evidence type="ECO:0000313" key="3">
    <source>
        <dbReference type="Proteomes" id="UP000095280"/>
    </source>
</evidence>
<keyword evidence="2" id="KW-1133">Transmembrane helix</keyword>
<feature type="compositionally biased region" description="Basic and acidic residues" evidence="1">
    <location>
        <begin position="43"/>
        <end position="61"/>
    </location>
</feature>
<accession>A0A1I8F9W4</accession>
<feature type="compositionally biased region" description="Polar residues" evidence="1">
    <location>
        <begin position="68"/>
        <end position="91"/>
    </location>
</feature>
<proteinExistence type="predicted"/>
<keyword evidence="2" id="KW-0812">Transmembrane</keyword>
<evidence type="ECO:0000256" key="2">
    <source>
        <dbReference type="SAM" id="Phobius"/>
    </source>
</evidence>